<gene>
    <name evidence="2" type="ORF">SAMN05421504_101747</name>
</gene>
<keyword evidence="1" id="KW-1133">Transmembrane helix</keyword>
<evidence type="ECO:0000256" key="1">
    <source>
        <dbReference type="SAM" id="Phobius"/>
    </source>
</evidence>
<keyword evidence="1" id="KW-0472">Membrane</keyword>
<evidence type="ECO:0000313" key="2">
    <source>
        <dbReference type="EMBL" id="SDW49676.1"/>
    </source>
</evidence>
<dbReference type="STRING" id="589385.SAMN05421504_101747"/>
<evidence type="ECO:0000313" key="3">
    <source>
        <dbReference type="Proteomes" id="UP000199515"/>
    </source>
</evidence>
<dbReference type="AlphaFoldDB" id="A0A1H2U0H2"/>
<reference evidence="2 3" key="1">
    <citation type="submission" date="2016-10" db="EMBL/GenBank/DDBJ databases">
        <authorList>
            <person name="de Groot N.N."/>
        </authorList>
    </citation>
    <scope>NUCLEOTIDE SEQUENCE [LARGE SCALE GENOMIC DNA]</scope>
    <source>
        <strain evidence="2 3">CPCC 202699</strain>
    </source>
</reference>
<sequence length="104" mass="11366">MSHPEVPEPSLPQTTQPRQGHGLLSFAILVAGLGGGLLAWHPWVTPPAPEPPKDPHHITIQHIGDQEDVTNSSASQPVYCMTNETGGLYCMVMPNHNTDIRERK</sequence>
<dbReference type="Proteomes" id="UP000199515">
    <property type="component" value="Unassembled WGS sequence"/>
</dbReference>
<name>A0A1H2U0H2_9PSEU</name>
<dbReference type="OrthoDB" id="4555985at2"/>
<proteinExistence type="predicted"/>
<accession>A0A1H2U0H2</accession>
<organism evidence="2 3">
    <name type="scientific">Amycolatopsis xylanica</name>
    <dbReference type="NCBI Taxonomy" id="589385"/>
    <lineage>
        <taxon>Bacteria</taxon>
        <taxon>Bacillati</taxon>
        <taxon>Actinomycetota</taxon>
        <taxon>Actinomycetes</taxon>
        <taxon>Pseudonocardiales</taxon>
        <taxon>Pseudonocardiaceae</taxon>
        <taxon>Amycolatopsis</taxon>
    </lineage>
</organism>
<feature type="transmembrane region" description="Helical" evidence="1">
    <location>
        <begin position="20"/>
        <end position="40"/>
    </location>
</feature>
<dbReference type="EMBL" id="FNON01000001">
    <property type="protein sequence ID" value="SDW49676.1"/>
    <property type="molecule type" value="Genomic_DNA"/>
</dbReference>
<dbReference type="RefSeq" id="WP_091286538.1">
    <property type="nucleotide sequence ID" value="NZ_FNON01000001.1"/>
</dbReference>
<protein>
    <submittedName>
        <fullName evidence="2">Uncharacterized protein</fullName>
    </submittedName>
</protein>
<keyword evidence="1" id="KW-0812">Transmembrane</keyword>
<keyword evidence="3" id="KW-1185">Reference proteome</keyword>